<proteinExistence type="predicted"/>
<dbReference type="InterPro" id="IPR007219">
    <property type="entry name" value="XnlR_reg_dom"/>
</dbReference>
<keyword evidence="3" id="KW-0238">DNA-binding</keyword>
<dbReference type="GO" id="GO:0003677">
    <property type="term" value="F:DNA binding"/>
    <property type="evidence" value="ECO:0007669"/>
    <property type="project" value="UniProtKB-KW"/>
</dbReference>
<dbReference type="InterPro" id="IPR050987">
    <property type="entry name" value="AtrR-like"/>
</dbReference>
<dbReference type="CDD" id="cd00067">
    <property type="entry name" value="GAL4"/>
    <property type="match status" value="1"/>
</dbReference>
<dbReference type="GO" id="GO:0006351">
    <property type="term" value="P:DNA-templated transcription"/>
    <property type="evidence" value="ECO:0007669"/>
    <property type="project" value="InterPro"/>
</dbReference>
<accession>A0A9P6MLW8</accession>
<dbReference type="SUPFAM" id="SSF57701">
    <property type="entry name" value="Zn2/Cys6 DNA-binding domain"/>
    <property type="match status" value="1"/>
</dbReference>
<protein>
    <recommendedName>
        <fullName evidence="7">Zn(2)-C6 fungal-type domain-containing protein</fullName>
    </recommendedName>
</protein>
<feature type="region of interest" description="Disordered" evidence="6">
    <location>
        <begin position="294"/>
        <end position="326"/>
    </location>
</feature>
<feature type="region of interest" description="Disordered" evidence="6">
    <location>
        <begin position="671"/>
        <end position="705"/>
    </location>
</feature>
<dbReference type="PROSITE" id="PS50048">
    <property type="entry name" value="ZN2_CY6_FUNGAL_2"/>
    <property type="match status" value="1"/>
</dbReference>
<sequence>MFNSPMLLDFNNSTKRSKITKACDNCRRRRVKCDGVPDGCGGCKAAKTHCVYTTSTTKRGPPKGYVEVIEDRLGKIENMLAGIVKRKVLVPQDTADKAAASQSEGEDNNDDDDHASFHSSDLVEVKKQPPTSPALRPERSSTPVGSSVRSGSVTASSLGRHSPLVSRNRSLTSLLPFSHEQQPFAAQQEYPGHADMAALTNMFDKLGTTSVRTTVPFPWLTPEQSRQYGRNYLQFSAQSLEPPLPALSRSFPPASSPEVTLQLMNSYFNSFNVFLPIIHRPTFMKQWQRESCQFCTPTSSSPASPLLSKNRGRQQHQRDDAETHREHLADPITPLSPLLLNALLAVASKAPDTSNQNPEAIQRAAALSQSFFDAARILLDEFLDVPRVSTVQALCLMSQFHHQGQWKATRSSGYLSMAIRMAHELGLNRDPEMLCGPDADALRYLWWSMFILDHQFSAWLGLGLLMQGKESDVELPMDVNYSPMEPRGFICLVRLVKILGSVLQHSYSTQSLPPQFGGHDSMVSYIEGSLTSWLSNLAPDMRWQNPNGPGARRGTPASPMRSPLQQSIILDAKRTLTLAKENSEIYPAYLHIVYNTTLILLHRPYIVGAAAGVIHAMNAVYDKRGSKVAMEYYKRTLRVLGGFLMCTAYSGGVAEGIKILEQFLASTAQAAAEEEGNQEESHATAEVQMMEQDEDQPNRKKRQLDTQAVQPIVHSPNSVQYHGQVPIYGLSATSTSFAQPTVFTQTPLPTMTPSGLADGYAQPMFTHDVSQQQPNQSLPLDLKEQQKQQQLKIQQQHRLYQQMQTFGTDGVKIESRTNTDLQKLEQQQQQQQQLLRQQLQRQQQKQQLELELKEQNAGVNPTSLQALTQSTTTMAAPVIPSHRYALQIHGQQHQQPQHQFQQPGHGGMTMPMTMTMTTLTMEAQNKMNQDFQMNNMTVASSAGYDPTTFWVDFSATDQSTSSATTGSINPAGLEQDALRISTVENHNQFGGVPLWM</sequence>
<dbReference type="InterPro" id="IPR001138">
    <property type="entry name" value="Zn2Cys6_DnaBD"/>
</dbReference>
<keyword evidence="5" id="KW-0175">Coiled coil</keyword>
<dbReference type="SMART" id="SM00906">
    <property type="entry name" value="Fungal_trans"/>
    <property type="match status" value="1"/>
</dbReference>
<dbReference type="InterPro" id="IPR036864">
    <property type="entry name" value="Zn2-C6_fun-type_DNA-bd_sf"/>
</dbReference>
<dbReference type="GO" id="GO:0000981">
    <property type="term" value="F:DNA-binding transcription factor activity, RNA polymerase II-specific"/>
    <property type="evidence" value="ECO:0007669"/>
    <property type="project" value="InterPro"/>
</dbReference>
<dbReference type="Gene3D" id="4.10.240.10">
    <property type="entry name" value="Zn(2)-C6 fungal-type DNA-binding domain"/>
    <property type="match status" value="1"/>
</dbReference>
<dbReference type="PANTHER" id="PTHR46910">
    <property type="entry name" value="TRANSCRIPTION FACTOR PDR1"/>
    <property type="match status" value="1"/>
</dbReference>
<evidence type="ECO:0000259" key="7">
    <source>
        <dbReference type="PROSITE" id="PS50048"/>
    </source>
</evidence>
<evidence type="ECO:0000256" key="6">
    <source>
        <dbReference type="SAM" id="MobiDB-lite"/>
    </source>
</evidence>
<dbReference type="CDD" id="cd12148">
    <property type="entry name" value="fungal_TF_MHR"/>
    <property type="match status" value="1"/>
</dbReference>
<dbReference type="AlphaFoldDB" id="A0A9P6MLW8"/>
<feature type="coiled-coil region" evidence="5">
    <location>
        <begin position="821"/>
        <end position="856"/>
    </location>
</feature>
<organism evidence="8 9">
    <name type="scientific">Modicella reniformis</name>
    <dbReference type="NCBI Taxonomy" id="1440133"/>
    <lineage>
        <taxon>Eukaryota</taxon>
        <taxon>Fungi</taxon>
        <taxon>Fungi incertae sedis</taxon>
        <taxon>Mucoromycota</taxon>
        <taxon>Mortierellomycotina</taxon>
        <taxon>Mortierellomycetes</taxon>
        <taxon>Mortierellales</taxon>
        <taxon>Mortierellaceae</taxon>
        <taxon>Modicella</taxon>
    </lineage>
</organism>
<keyword evidence="4" id="KW-0539">Nucleus</keyword>
<evidence type="ECO:0000256" key="2">
    <source>
        <dbReference type="ARBA" id="ARBA00022723"/>
    </source>
</evidence>
<dbReference type="Pfam" id="PF00172">
    <property type="entry name" value="Zn_clus"/>
    <property type="match status" value="1"/>
</dbReference>
<feature type="region of interest" description="Disordered" evidence="6">
    <location>
        <begin position="95"/>
        <end position="161"/>
    </location>
</feature>
<gene>
    <name evidence="8" type="ORF">BGZ65_011063</name>
</gene>
<feature type="compositionally biased region" description="Low complexity" evidence="6">
    <location>
        <begin position="140"/>
        <end position="157"/>
    </location>
</feature>
<feature type="domain" description="Zn(2)-C6 fungal-type" evidence="7">
    <location>
        <begin position="22"/>
        <end position="52"/>
    </location>
</feature>
<keyword evidence="2" id="KW-0479">Metal-binding</keyword>
<dbReference type="Proteomes" id="UP000749646">
    <property type="component" value="Unassembled WGS sequence"/>
</dbReference>
<evidence type="ECO:0000313" key="8">
    <source>
        <dbReference type="EMBL" id="KAG0007042.1"/>
    </source>
</evidence>
<evidence type="ECO:0000256" key="4">
    <source>
        <dbReference type="ARBA" id="ARBA00023242"/>
    </source>
</evidence>
<dbReference type="GO" id="GO:0005634">
    <property type="term" value="C:nucleus"/>
    <property type="evidence" value="ECO:0007669"/>
    <property type="project" value="UniProtKB-SubCell"/>
</dbReference>
<name>A0A9P6MLW8_9FUNG</name>
<comment type="caution">
    <text evidence="8">The sequence shown here is derived from an EMBL/GenBank/DDBJ whole genome shotgun (WGS) entry which is preliminary data.</text>
</comment>
<dbReference type="OrthoDB" id="2123952at2759"/>
<dbReference type="PANTHER" id="PTHR46910:SF3">
    <property type="entry name" value="HALOTOLERANCE PROTEIN 9-RELATED"/>
    <property type="match status" value="1"/>
</dbReference>
<feature type="compositionally biased region" description="Acidic residues" evidence="6">
    <location>
        <begin position="104"/>
        <end position="113"/>
    </location>
</feature>
<keyword evidence="9" id="KW-1185">Reference proteome</keyword>
<evidence type="ECO:0000256" key="3">
    <source>
        <dbReference type="ARBA" id="ARBA00023125"/>
    </source>
</evidence>
<evidence type="ECO:0000256" key="1">
    <source>
        <dbReference type="ARBA" id="ARBA00004123"/>
    </source>
</evidence>
<dbReference type="PROSITE" id="PS00463">
    <property type="entry name" value="ZN2_CY6_FUNGAL_1"/>
    <property type="match status" value="1"/>
</dbReference>
<feature type="compositionally biased region" description="Low complexity" evidence="6">
    <location>
        <begin position="296"/>
        <end position="308"/>
    </location>
</feature>
<comment type="subcellular location">
    <subcellularLocation>
        <location evidence="1">Nucleus</location>
    </subcellularLocation>
</comment>
<feature type="compositionally biased region" description="Basic and acidic residues" evidence="6">
    <location>
        <begin position="316"/>
        <end position="326"/>
    </location>
</feature>
<reference evidence="8" key="1">
    <citation type="journal article" date="2020" name="Fungal Divers.">
        <title>Resolving the Mortierellaceae phylogeny through synthesis of multi-gene phylogenetics and phylogenomics.</title>
        <authorList>
            <person name="Vandepol N."/>
            <person name="Liber J."/>
            <person name="Desiro A."/>
            <person name="Na H."/>
            <person name="Kennedy M."/>
            <person name="Barry K."/>
            <person name="Grigoriev I.V."/>
            <person name="Miller A.N."/>
            <person name="O'Donnell K."/>
            <person name="Stajich J.E."/>
            <person name="Bonito G."/>
        </authorList>
    </citation>
    <scope>NUCLEOTIDE SEQUENCE</scope>
    <source>
        <strain evidence="8">MES-2147</strain>
    </source>
</reference>
<evidence type="ECO:0000313" key="9">
    <source>
        <dbReference type="Proteomes" id="UP000749646"/>
    </source>
</evidence>
<dbReference type="GO" id="GO:0008270">
    <property type="term" value="F:zinc ion binding"/>
    <property type="evidence" value="ECO:0007669"/>
    <property type="project" value="InterPro"/>
</dbReference>
<dbReference type="SMART" id="SM00066">
    <property type="entry name" value="GAL4"/>
    <property type="match status" value="1"/>
</dbReference>
<dbReference type="EMBL" id="JAAAHW010000019">
    <property type="protein sequence ID" value="KAG0007042.1"/>
    <property type="molecule type" value="Genomic_DNA"/>
</dbReference>
<evidence type="ECO:0000256" key="5">
    <source>
        <dbReference type="SAM" id="Coils"/>
    </source>
</evidence>
<dbReference type="Pfam" id="PF04082">
    <property type="entry name" value="Fungal_trans"/>
    <property type="match status" value="1"/>
</dbReference>